<feature type="signal peptide" evidence="2">
    <location>
        <begin position="1"/>
        <end position="20"/>
    </location>
</feature>
<keyword evidence="2" id="KW-0732">Signal</keyword>
<organism evidence="3 4">
    <name type="scientific">Secundilactobacillus odoratitofui DSM 19909 = JCM 15043</name>
    <dbReference type="NCBI Taxonomy" id="1423776"/>
    <lineage>
        <taxon>Bacteria</taxon>
        <taxon>Bacillati</taxon>
        <taxon>Bacillota</taxon>
        <taxon>Bacilli</taxon>
        <taxon>Lactobacillales</taxon>
        <taxon>Lactobacillaceae</taxon>
        <taxon>Secundilactobacillus</taxon>
    </lineage>
</organism>
<gene>
    <name evidence="3" type="ORF">FD04_GL001905</name>
</gene>
<sequence length="186" mass="20403">MFKKVGVTFSIMLTAVLMLAGCGKHQTENTDGSSKVTSSKSTATSGQQSSDTHKSKSNIFEISKRKLANDKKIVTEKLTSQDYMIMPVLYNGEDVNQAMSKQKAPQNTAHDYAISVHFENNGTAELTHLGQVRPDDETYKISAQTISVGENQIPYRISNKQVSFSSWTGSDTQGGKITYQLVVAQN</sequence>
<dbReference type="PROSITE" id="PS51257">
    <property type="entry name" value="PROKAR_LIPOPROTEIN"/>
    <property type="match status" value="1"/>
</dbReference>
<feature type="region of interest" description="Disordered" evidence="1">
    <location>
        <begin position="27"/>
        <end position="57"/>
    </location>
</feature>
<dbReference type="PATRIC" id="fig|1423776.4.peg.1930"/>
<keyword evidence="4" id="KW-1185">Reference proteome</keyword>
<name>A0A0R1LMG5_9LACO</name>
<evidence type="ECO:0000313" key="4">
    <source>
        <dbReference type="Proteomes" id="UP000051160"/>
    </source>
</evidence>
<proteinExistence type="predicted"/>
<dbReference type="Proteomes" id="UP000051160">
    <property type="component" value="Unassembled WGS sequence"/>
</dbReference>
<accession>A0A0R1LMG5</accession>
<comment type="caution">
    <text evidence="3">The sequence shown here is derived from an EMBL/GenBank/DDBJ whole genome shotgun (WGS) entry which is preliminary data.</text>
</comment>
<evidence type="ECO:0000256" key="2">
    <source>
        <dbReference type="SAM" id="SignalP"/>
    </source>
</evidence>
<dbReference type="RefSeq" id="WP_056948866.1">
    <property type="nucleotide sequence ID" value="NZ_AZEE01000030.1"/>
</dbReference>
<evidence type="ECO:0000256" key="1">
    <source>
        <dbReference type="SAM" id="MobiDB-lite"/>
    </source>
</evidence>
<reference evidence="3 4" key="1">
    <citation type="journal article" date="2015" name="Genome Announc.">
        <title>Expanding the biotechnology potential of lactobacilli through comparative genomics of 213 strains and associated genera.</title>
        <authorList>
            <person name="Sun Z."/>
            <person name="Harris H.M."/>
            <person name="McCann A."/>
            <person name="Guo C."/>
            <person name="Argimon S."/>
            <person name="Zhang W."/>
            <person name="Yang X."/>
            <person name="Jeffery I.B."/>
            <person name="Cooney J.C."/>
            <person name="Kagawa T.F."/>
            <person name="Liu W."/>
            <person name="Song Y."/>
            <person name="Salvetti E."/>
            <person name="Wrobel A."/>
            <person name="Rasinkangas P."/>
            <person name="Parkhill J."/>
            <person name="Rea M.C."/>
            <person name="O'Sullivan O."/>
            <person name="Ritari J."/>
            <person name="Douillard F.P."/>
            <person name="Paul Ross R."/>
            <person name="Yang R."/>
            <person name="Briner A.E."/>
            <person name="Felis G.E."/>
            <person name="de Vos W.M."/>
            <person name="Barrangou R."/>
            <person name="Klaenhammer T.R."/>
            <person name="Caufield P.W."/>
            <person name="Cui Y."/>
            <person name="Zhang H."/>
            <person name="O'Toole P.W."/>
        </authorList>
    </citation>
    <scope>NUCLEOTIDE SEQUENCE [LARGE SCALE GENOMIC DNA]</scope>
    <source>
        <strain evidence="3 4">DSM 19909</strain>
    </source>
</reference>
<feature type="compositionally biased region" description="Low complexity" evidence="1">
    <location>
        <begin position="33"/>
        <end position="45"/>
    </location>
</feature>
<dbReference type="OrthoDB" id="2200318at2"/>
<dbReference type="EMBL" id="AZEE01000030">
    <property type="protein sequence ID" value="KRK97045.1"/>
    <property type="molecule type" value="Genomic_DNA"/>
</dbReference>
<dbReference type="AlphaFoldDB" id="A0A0R1LMG5"/>
<evidence type="ECO:0008006" key="5">
    <source>
        <dbReference type="Google" id="ProtNLM"/>
    </source>
</evidence>
<evidence type="ECO:0000313" key="3">
    <source>
        <dbReference type="EMBL" id="KRK97045.1"/>
    </source>
</evidence>
<feature type="chain" id="PRO_5039255852" description="Lipoprotein" evidence="2">
    <location>
        <begin position="21"/>
        <end position="186"/>
    </location>
</feature>
<dbReference type="STRING" id="1423776.FD04_GL001905"/>
<protein>
    <recommendedName>
        <fullName evidence="5">Lipoprotein</fullName>
    </recommendedName>
</protein>